<organism evidence="5 6">
    <name type="scientific">Geotrichum candidum</name>
    <name type="common">Oospora lactis</name>
    <name type="synonym">Dipodascus geotrichum</name>
    <dbReference type="NCBI Taxonomy" id="1173061"/>
    <lineage>
        <taxon>Eukaryota</taxon>
        <taxon>Fungi</taxon>
        <taxon>Dikarya</taxon>
        <taxon>Ascomycota</taxon>
        <taxon>Saccharomycotina</taxon>
        <taxon>Dipodascomycetes</taxon>
        <taxon>Dipodascales</taxon>
        <taxon>Dipodascaceae</taxon>
        <taxon>Geotrichum</taxon>
    </lineage>
</organism>
<dbReference type="Gene3D" id="4.10.240.10">
    <property type="entry name" value="Zn(2)-C6 fungal-type DNA-binding domain"/>
    <property type="match status" value="1"/>
</dbReference>
<dbReference type="GO" id="GO:0005634">
    <property type="term" value="C:nucleus"/>
    <property type="evidence" value="ECO:0007669"/>
    <property type="project" value="UniProtKB-SubCell"/>
</dbReference>
<dbReference type="EMBL" id="CCBN010000002">
    <property type="protein sequence ID" value="CDO51981.1"/>
    <property type="molecule type" value="Genomic_DNA"/>
</dbReference>
<dbReference type="GO" id="GO:0008270">
    <property type="term" value="F:zinc ion binding"/>
    <property type="evidence" value="ECO:0007669"/>
    <property type="project" value="InterPro"/>
</dbReference>
<name>A0A0J9X3G4_GEOCN</name>
<evidence type="ECO:0000313" key="6">
    <source>
        <dbReference type="Proteomes" id="UP000242525"/>
    </source>
</evidence>
<dbReference type="Pfam" id="PF00172">
    <property type="entry name" value="Zn_clus"/>
    <property type="match status" value="1"/>
</dbReference>
<dbReference type="GO" id="GO:0000976">
    <property type="term" value="F:transcription cis-regulatory region binding"/>
    <property type="evidence" value="ECO:0007669"/>
    <property type="project" value="TreeGrafter"/>
</dbReference>
<comment type="caution">
    <text evidence="5">The sequence shown here is derived from an EMBL/GenBank/DDBJ whole genome shotgun (WGS) entry which is preliminary data.</text>
</comment>
<keyword evidence="2" id="KW-0539">Nucleus</keyword>
<evidence type="ECO:0000256" key="3">
    <source>
        <dbReference type="SAM" id="MobiDB-lite"/>
    </source>
</evidence>
<dbReference type="Proteomes" id="UP000242525">
    <property type="component" value="Unassembled WGS sequence"/>
</dbReference>
<evidence type="ECO:0000259" key="4">
    <source>
        <dbReference type="PROSITE" id="PS50048"/>
    </source>
</evidence>
<accession>A0A0J9X3G4</accession>
<feature type="region of interest" description="Disordered" evidence="3">
    <location>
        <begin position="100"/>
        <end position="143"/>
    </location>
</feature>
<sequence>MTESVSLQLQSPLPHHQSNITSHAIALHSASLSEPPKPSESGISTDNSKELDPAEGESESFKPKSRSRLGCFTCRKRKKRCDEGKPVCKACKRLKLDCHYPAPGEERKNRKRKSSFNDETAKRPENSSTEPPKNVEDTSRPKLVKKVRKNLTKATVPESPAVSVVVASPPAKATLAATALSNGSDKPNNNIQSNPKTPLERNSATSDYITDSKKPNFYQETQSSISSLFPGSPYSNSNQIEAFSPSLETFQSLLYHKFDFGAASNPHDKSSLHNDSLIYTDTGLSPFSAASPQSSSSHSSYDSQNQDNTFQRYWGTTPQPHGRDGSNRIEKIYQDTSNALSEYVQTFHDDPEHMEKLNNIFNVSRRPHTPVEVGAPSPNYEFLKDLQNLLAPTGAEPRTRVSDLDNDNIEGLNKGQGKFDTQKEQTNMSLQKVNSPKLFDNSFLDSFGFSSNGTPNFYDANDNFFFGASPERSFSEPMLFLTPSPWYSEYLDRFGNDMFEYYNSHLAKMICVSSSDFNSFLDVFVPMAQQDPAVLYALVAYASFHQNQGKQEDNGIAYLNKAIELVQKEQPHGKKLTTLASILIIATAEICRGDMVHWDKYLETAADVIKKNGGLRNFVGDKTKRWLATNFFYHEILGASKTSSKTHFRAIEYEEILSSDSGVHTLIGCCKPIFHLMAKLSDLAVEAQELLEKFDGDEATEPDVFHAQQLRNLHEQAQQLEDQIDNCEPDPADIVSLSSKDQEDQLTLFETFQITAKIQLRQTVLHSNAANVNMQLLASELVASLDVVLHTNVEGSLVFPLFIAAIMATRRQTREAMVERLTKFYERNHARNILRARNLSQQVWELDCNGTKYVNWGKLIKEHGFDICFA</sequence>
<feature type="compositionally biased region" description="Polar residues" evidence="3">
    <location>
        <begin position="1"/>
        <end position="21"/>
    </location>
</feature>
<feature type="compositionally biased region" description="Polar residues" evidence="3">
    <location>
        <begin position="305"/>
        <end position="319"/>
    </location>
</feature>
<gene>
    <name evidence="5" type="ORF">BN980_GECA02s04036g</name>
</gene>
<comment type="subcellular location">
    <subcellularLocation>
        <location evidence="1">Nucleus</location>
    </subcellularLocation>
</comment>
<dbReference type="GO" id="GO:0000981">
    <property type="term" value="F:DNA-binding transcription factor activity, RNA polymerase II-specific"/>
    <property type="evidence" value="ECO:0007669"/>
    <property type="project" value="InterPro"/>
</dbReference>
<feature type="region of interest" description="Disordered" evidence="3">
    <location>
        <begin position="1"/>
        <end position="67"/>
    </location>
</feature>
<evidence type="ECO:0000313" key="5">
    <source>
        <dbReference type="EMBL" id="CDO51981.1"/>
    </source>
</evidence>
<feature type="region of interest" description="Disordered" evidence="3">
    <location>
        <begin position="179"/>
        <end position="211"/>
    </location>
</feature>
<dbReference type="OrthoDB" id="5419315at2759"/>
<protein>
    <submittedName>
        <fullName evidence="5">Similar to Saccharomyces cerevisiae YDL170W UGA3 Transcriptional activator necessary for gamma-aminobutyrate (GABA)-dependent induction of GABA genes (Such as UGA1,UGA2, UGA4)</fullName>
    </submittedName>
</protein>
<feature type="region of interest" description="Disordered" evidence="3">
    <location>
        <begin position="288"/>
        <end position="327"/>
    </location>
</feature>
<dbReference type="AlphaFoldDB" id="A0A0J9X3G4"/>
<dbReference type="PROSITE" id="PS00463">
    <property type="entry name" value="ZN2_CY6_FUNGAL_1"/>
    <property type="match status" value="1"/>
</dbReference>
<dbReference type="SMART" id="SM00066">
    <property type="entry name" value="GAL4"/>
    <property type="match status" value="1"/>
</dbReference>
<feature type="domain" description="Zn(2)-C6 fungal-type" evidence="4">
    <location>
        <begin position="70"/>
        <end position="100"/>
    </location>
</feature>
<dbReference type="InterPro" id="IPR021858">
    <property type="entry name" value="Fun_TF"/>
</dbReference>
<feature type="compositionally biased region" description="Low complexity" evidence="3">
    <location>
        <begin position="288"/>
        <end position="304"/>
    </location>
</feature>
<dbReference type="GO" id="GO:0045944">
    <property type="term" value="P:positive regulation of transcription by RNA polymerase II"/>
    <property type="evidence" value="ECO:0007669"/>
    <property type="project" value="TreeGrafter"/>
</dbReference>
<feature type="compositionally biased region" description="Low complexity" evidence="3">
    <location>
        <begin position="22"/>
        <end position="33"/>
    </location>
</feature>
<reference evidence="5" key="1">
    <citation type="submission" date="2014-03" db="EMBL/GenBank/DDBJ databases">
        <authorList>
            <person name="Casaregola S."/>
        </authorList>
    </citation>
    <scope>NUCLEOTIDE SEQUENCE [LARGE SCALE GENOMIC DNA]</scope>
    <source>
        <strain evidence="5">CLIB 918</strain>
    </source>
</reference>
<dbReference type="Pfam" id="PF11951">
    <property type="entry name" value="Fungal_trans_2"/>
    <property type="match status" value="1"/>
</dbReference>
<evidence type="ECO:0000256" key="1">
    <source>
        <dbReference type="ARBA" id="ARBA00004123"/>
    </source>
</evidence>
<proteinExistence type="predicted"/>
<dbReference type="PROSITE" id="PS50048">
    <property type="entry name" value="ZN2_CY6_FUNGAL_2"/>
    <property type="match status" value="1"/>
</dbReference>
<dbReference type="CDD" id="cd00067">
    <property type="entry name" value="GAL4"/>
    <property type="match status" value="1"/>
</dbReference>
<dbReference type="SUPFAM" id="SSF57701">
    <property type="entry name" value="Zn2/Cys6 DNA-binding domain"/>
    <property type="match status" value="1"/>
</dbReference>
<feature type="compositionally biased region" description="Basic and acidic residues" evidence="3">
    <location>
        <begin position="115"/>
        <end position="125"/>
    </location>
</feature>
<dbReference type="STRING" id="1173061.A0A0J9X3G4"/>
<keyword evidence="6" id="KW-1185">Reference proteome</keyword>
<dbReference type="PANTHER" id="PTHR37534">
    <property type="entry name" value="TRANSCRIPTIONAL ACTIVATOR PROTEIN UGA3"/>
    <property type="match status" value="1"/>
</dbReference>
<dbReference type="PANTHER" id="PTHR37534:SF7">
    <property type="entry name" value="TRANSCRIPTIONAL ACTIVATOR PROTEIN UGA3"/>
    <property type="match status" value="1"/>
</dbReference>
<feature type="compositionally biased region" description="Polar residues" evidence="3">
    <location>
        <begin position="182"/>
        <end position="209"/>
    </location>
</feature>
<dbReference type="InterPro" id="IPR036864">
    <property type="entry name" value="Zn2-C6_fun-type_DNA-bd_sf"/>
</dbReference>
<evidence type="ECO:0000256" key="2">
    <source>
        <dbReference type="ARBA" id="ARBA00023242"/>
    </source>
</evidence>
<dbReference type="InterPro" id="IPR001138">
    <property type="entry name" value="Zn2Cys6_DnaBD"/>
</dbReference>